<reference evidence="1 2" key="1">
    <citation type="submission" date="2016-11" db="EMBL/GenBank/DDBJ databases">
        <authorList>
            <person name="Jaros S."/>
            <person name="Januszkiewicz K."/>
            <person name="Wedrychowicz H."/>
        </authorList>
    </citation>
    <scope>NUCLEOTIDE SEQUENCE [LARGE SCALE GENOMIC DNA]</scope>
    <source>
        <strain evidence="1 2">IBRC-M 10683</strain>
    </source>
</reference>
<dbReference type="PROSITE" id="PS51257">
    <property type="entry name" value="PROKAR_LIPOPROTEIN"/>
    <property type="match status" value="1"/>
</dbReference>
<dbReference type="Proteomes" id="UP000183988">
    <property type="component" value="Unassembled WGS sequence"/>
</dbReference>
<accession>A0A1M5HFD7</accession>
<dbReference type="OrthoDB" id="2988848at2"/>
<evidence type="ECO:0000313" key="2">
    <source>
        <dbReference type="Proteomes" id="UP000183988"/>
    </source>
</evidence>
<dbReference type="EMBL" id="FQVW01000017">
    <property type="protein sequence ID" value="SHG14699.1"/>
    <property type="molecule type" value="Genomic_DNA"/>
</dbReference>
<organism evidence="1 2">
    <name type="scientific">Ornithinibacillus halophilus</name>
    <dbReference type="NCBI Taxonomy" id="930117"/>
    <lineage>
        <taxon>Bacteria</taxon>
        <taxon>Bacillati</taxon>
        <taxon>Bacillota</taxon>
        <taxon>Bacilli</taxon>
        <taxon>Bacillales</taxon>
        <taxon>Bacillaceae</taxon>
        <taxon>Ornithinibacillus</taxon>
    </lineage>
</organism>
<evidence type="ECO:0000313" key="1">
    <source>
        <dbReference type="EMBL" id="SHG14699.1"/>
    </source>
</evidence>
<protein>
    <recommendedName>
        <fullName evidence="3">Lipoprotein</fullName>
    </recommendedName>
</protein>
<evidence type="ECO:0008006" key="3">
    <source>
        <dbReference type="Google" id="ProtNLM"/>
    </source>
</evidence>
<proteinExistence type="predicted"/>
<dbReference type="RefSeq" id="WP_072890120.1">
    <property type="nucleotide sequence ID" value="NZ_FQVW01000017.1"/>
</dbReference>
<name>A0A1M5HFD7_9BACI</name>
<sequence length="146" mass="17225">MIKKFIISIFIFSLISLLFSCSNNNDKKELELTEEEKELVNISLEKIANKKVFDLAEKLEPIEIKQEVKLFNPKPFEEFVPQNSIISEVSIYKANKRKVITIDYNMTGQRRYIVSYYDDGKVSKATETEYYLENFNNEEYIKKIAE</sequence>
<dbReference type="AlphaFoldDB" id="A0A1M5HFD7"/>
<keyword evidence="2" id="KW-1185">Reference proteome</keyword>
<gene>
    <name evidence="1" type="ORF">SAMN05216225_101738</name>
</gene>